<organism evidence="1 2">
    <name type="scientific">Peronosclerospora sorghi</name>
    <dbReference type="NCBI Taxonomy" id="230839"/>
    <lineage>
        <taxon>Eukaryota</taxon>
        <taxon>Sar</taxon>
        <taxon>Stramenopiles</taxon>
        <taxon>Oomycota</taxon>
        <taxon>Peronosporomycetes</taxon>
        <taxon>Peronosporales</taxon>
        <taxon>Peronosporaceae</taxon>
        <taxon>Peronosclerospora</taxon>
    </lineage>
</organism>
<proteinExistence type="predicted"/>
<protein>
    <submittedName>
        <fullName evidence="1">Uncharacterized protein</fullName>
    </submittedName>
</protein>
<sequence length="439" mass="47019">MFAGGTDGGKHDKAAGLVQVGGPHVLSNGCVVCGLDQNGDSILLCDGCDGEYHTYCLVPPLTEIPEGDFYCKKCTDANLAKQRETTADVPADTSASAVASSVTATASSNAAPVSHPTADSAATVSLAKATILMKDSKYRGVSKVSMKGVKKPFVAKLWQGSKYLQFATFASEIEAAHAYDKAALMHYGKSAQLNFPNLHECFTRPKVALSARSQTPAAANEVSATAPSIPPADHYAFPGRGRGRSLGRGRGRGRGKRLQDSPDSHVGHVLPEMKRRKLETTGSVADLSNHASLCAPVKKYLGVQVHRVYAHAQIHVNGKVVNLGTFPTAKDAALAYDKAALKYFGGPIGSSGANPEKIVLNFPEKRDELLKELLEEENQKLVPRTTSSSYAARNAQNTKYNLSIMKLNAWASKLQRSIKMVEASQRIQWGLHMLSQKKG</sequence>
<evidence type="ECO:0000313" key="1">
    <source>
        <dbReference type="EMBL" id="KAI9915707.1"/>
    </source>
</evidence>
<evidence type="ECO:0000313" key="2">
    <source>
        <dbReference type="Proteomes" id="UP001163321"/>
    </source>
</evidence>
<accession>A0ACC0WAX8</accession>
<dbReference type="Proteomes" id="UP001163321">
    <property type="component" value="Chromosome 3"/>
</dbReference>
<dbReference type="EMBL" id="CM047582">
    <property type="protein sequence ID" value="KAI9915707.1"/>
    <property type="molecule type" value="Genomic_DNA"/>
</dbReference>
<comment type="caution">
    <text evidence="1">The sequence shown here is derived from an EMBL/GenBank/DDBJ whole genome shotgun (WGS) entry which is preliminary data.</text>
</comment>
<keyword evidence="2" id="KW-1185">Reference proteome</keyword>
<reference evidence="1 2" key="1">
    <citation type="journal article" date="2022" name="bioRxiv">
        <title>The genome of the oomycete Peronosclerospora sorghi, a cosmopolitan pathogen of maize and sorghum, is inflated with dispersed pseudogenes.</title>
        <authorList>
            <person name="Fletcher K."/>
            <person name="Martin F."/>
            <person name="Isakeit T."/>
            <person name="Cavanaugh K."/>
            <person name="Magill C."/>
            <person name="Michelmore R."/>
        </authorList>
    </citation>
    <scope>NUCLEOTIDE SEQUENCE [LARGE SCALE GENOMIC DNA]</scope>
    <source>
        <strain evidence="1">P6</strain>
    </source>
</reference>
<gene>
    <name evidence="1" type="ORF">PsorP6_007428</name>
</gene>
<name>A0ACC0WAX8_9STRA</name>